<gene>
    <name evidence="2" type="ORF">S12H4_38889</name>
</gene>
<dbReference type="EMBL" id="BARW01023449">
    <property type="protein sequence ID" value="GAI95806.1"/>
    <property type="molecule type" value="Genomic_DNA"/>
</dbReference>
<dbReference type="InterPro" id="IPR000845">
    <property type="entry name" value="Nucleoside_phosphorylase_d"/>
</dbReference>
<evidence type="ECO:0000313" key="2">
    <source>
        <dbReference type="EMBL" id="GAI95806.1"/>
    </source>
</evidence>
<protein>
    <recommendedName>
        <fullName evidence="1">Nucleoside phosphorylase domain-containing protein</fullName>
    </recommendedName>
</protein>
<dbReference type="Gene3D" id="3.40.50.1580">
    <property type="entry name" value="Nucleoside phosphorylase domain"/>
    <property type="match status" value="1"/>
</dbReference>
<dbReference type="GO" id="GO:0003824">
    <property type="term" value="F:catalytic activity"/>
    <property type="evidence" value="ECO:0007669"/>
    <property type="project" value="InterPro"/>
</dbReference>
<dbReference type="SUPFAM" id="SSF53167">
    <property type="entry name" value="Purine and uridine phosphorylases"/>
    <property type="match status" value="1"/>
</dbReference>
<dbReference type="Pfam" id="PF01048">
    <property type="entry name" value="PNP_UDP_1"/>
    <property type="match status" value="1"/>
</dbReference>
<sequence length="167" mass="18855">FAFCDDGTSPQYFRENPSLVNELQSIPNPMGKFQNLFTGNQTIFISKPNEMLKELFLNKGTTLFPNKVKETNLWTTDALFCESLDFVRALSSINVQCVDMESSILFLLGKIYNLKTMSVLSVSDLPGHPKYDLLNSNEIHSEMENGINNAIKLLMNALPRVNSLIKE</sequence>
<dbReference type="InterPro" id="IPR035994">
    <property type="entry name" value="Nucleoside_phosphorylase_sf"/>
</dbReference>
<dbReference type="GO" id="GO:0009116">
    <property type="term" value="P:nucleoside metabolic process"/>
    <property type="evidence" value="ECO:0007669"/>
    <property type="project" value="InterPro"/>
</dbReference>
<reference evidence="2" key="1">
    <citation type="journal article" date="2014" name="Front. Microbiol.">
        <title>High frequency of phylogenetically diverse reductive dehalogenase-homologous genes in deep subseafloor sedimentary metagenomes.</title>
        <authorList>
            <person name="Kawai M."/>
            <person name="Futagami T."/>
            <person name="Toyoda A."/>
            <person name="Takaki Y."/>
            <person name="Nishi S."/>
            <person name="Hori S."/>
            <person name="Arai W."/>
            <person name="Tsubouchi T."/>
            <person name="Morono Y."/>
            <person name="Uchiyama I."/>
            <person name="Ito T."/>
            <person name="Fujiyama A."/>
            <person name="Inagaki F."/>
            <person name="Takami H."/>
        </authorList>
    </citation>
    <scope>NUCLEOTIDE SEQUENCE</scope>
    <source>
        <strain evidence="2">Expedition CK06-06</strain>
    </source>
</reference>
<evidence type="ECO:0000259" key="1">
    <source>
        <dbReference type="Pfam" id="PF01048"/>
    </source>
</evidence>
<proteinExistence type="predicted"/>
<comment type="caution">
    <text evidence="2">The sequence shown here is derived from an EMBL/GenBank/DDBJ whole genome shotgun (WGS) entry which is preliminary data.</text>
</comment>
<dbReference type="AlphaFoldDB" id="X1TWP2"/>
<organism evidence="2">
    <name type="scientific">marine sediment metagenome</name>
    <dbReference type="NCBI Taxonomy" id="412755"/>
    <lineage>
        <taxon>unclassified sequences</taxon>
        <taxon>metagenomes</taxon>
        <taxon>ecological metagenomes</taxon>
    </lineage>
</organism>
<accession>X1TWP2</accession>
<name>X1TWP2_9ZZZZ</name>
<feature type="domain" description="Nucleoside phosphorylase" evidence="1">
    <location>
        <begin position="66"/>
        <end position="157"/>
    </location>
</feature>
<feature type="non-terminal residue" evidence="2">
    <location>
        <position position="1"/>
    </location>
</feature>